<comment type="caution">
    <text evidence="2">The sequence shown here is derived from an EMBL/GenBank/DDBJ whole genome shotgun (WGS) entry which is preliminary data.</text>
</comment>
<keyword evidence="3" id="KW-1185">Reference proteome</keyword>
<protein>
    <submittedName>
        <fullName evidence="2">Uncharacterized protein</fullName>
    </submittedName>
</protein>
<reference evidence="2" key="1">
    <citation type="submission" date="2020-10" db="EMBL/GenBank/DDBJ databases">
        <title>Sequencing the genomes of 1000 actinobacteria strains.</title>
        <authorList>
            <person name="Klenk H.-P."/>
        </authorList>
    </citation>
    <scope>NUCLEOTIDE SEQUENCE</scope>
    <source>
        <strain evidence="2">DSM 46832</strain>
    </source>
</reference>
<dbReference type="AlphaFoldDB" id="A0A927M6L8"/>
<dbReference type="EMBL" id="JADBEB010000001">
    <property type="protein sequence ID" value="MBE1487691.1"/>
    <property type="molecule type" value="Genomic_DNA"/>
</dbReference>
<organism evidence="2 3">
    <name type="scientific">Plantactinospora soyae</name>
    <dbReference type="NCBI Taxonomy" id="1544732"/>
    <lineage>
        <taxon>Bacteria</taxon>
        <taxon>Bacillati</taxon>
        <taxon>Actinomycetota</taxon>
        <taxon>Actinomycetes</taxon>
        <taxon>Micromonosporales</taxon>
        <taxon>Micromonosporaceae</taxon>
        <taxon>Plantactinospora</taxon>
    </lineage>
</organism>
<feature type="compositionally biased region" description="Basic and acidic residues" evidence="1">
    <location>
        <begin position="237"/>
        <end position="247"/>
    </location>
</feature>
<gene>
    <name evidence="2" type="ORF">H4W31_003329</name>
</gene>
<name>A0A927M6L8_9ACTN</name>
<feature type="region of interest" description="Disordered" evidence="1">
    <location>
        <begin position="237"/>
        <end position="270"/>
    </location>
</feature>
<accession>A0A927M6L8</accession>
<feature type="compositionally biased region" description="Low complexity" evidence="1">
    <location>
        <begin position="249"/>
        <end position="260"/>
    </location>
</feature>
<proteinExistence type="predicted"/>
<dbReference type="Proteomes" id="UP000649753">
    <property type="component" value="Unassembled WGS sequence"/>
</dbReference>
<dbReference type="RefSeq" id="WP_192767495.1">
    <property type="nucleotide sequence ID" value="NZ_JADBEB010000001.1"/>
</dbReference>
<evidence type="ECO:0000313" key="2">
    <source>
        <dbReference type="EMBL" id="MBE1487691.1"/>
    </source>
</evidence>
<evidence type="ECO:0000256" key="1">
    <source>
        <dbReference type="SAM" id="MobiDB-lite"/>
    </source>
</evidence>
<sequence length="270" mass="30738">MRFSRNTSRYTVKSALADEPPYVLYRIMSYGGVPIMVTRDEAERWEGAASAYAKILAEAADALRVDVRWERGAYLRLLPGGHRRVARKVAALEDRYRDVTRAATATYAPIRNLVEARIKSQQKAERRHQQEQEKQRAHFRSLAEQEVWGYLVEAANPETVHIFWHDVQPTQPRPTSSRRSETPLSAIQLDAELRHLMTEQSIKLLAWDPASREHAARIYGLALSDFWQRHVGSDLATPRKADEDRSAKHPSPSRSTGTSHHSSHGIGGHY</sequence>
<evidence type="ECO:0000313" key="3">
    <source>
        <dbReference type="Proteomes" id="UP000649753"/>
    </source>
</evidence>